<comment type="caution">
    <text evidence="2">The sequence shown here is derived from an EMBL/GenBank/DDBJ whole genome shotgun (WGS) entry which is preliminary data.</text>
</comment>
<dbReference type="AlphaFoldDB" id="A0A9Q1BD78"/>
<evidence type="ECO:0000256" key="1">
    <source>
        <dbReference type="SAM" id="Phobius"/>
    </source>
</evidence>
<keyword evidence="1" id="KW-0812">Transmembrane</keyword>
<dbReference type="Proteomes" id="UP001152320">
    <property type="component" value="Chromosome 19"/>
</dbReference>
<evidence type="ECO:0000313" key="3">
    <source>
        <dbReference type="Proteomes" id="UP001152320"/>
    </source>
</evidence>
<feature type="transmembrane region" description="Helical" evidence="1">
    <location>
        <begin position="84"/>
        <end position="107"/>
    </location>
</feature>
<protein>
    <submittedName>
        <fullName evidence="2">Uncharacterized protein</fullName>
    </submittedName>
</protein>
<feature type="transmembrane region" description="Helical" evidence="1">
    <location>
        <begin position="113"/>
        <end position="134"/>
    </location>
</feature>
<accession>A0A9Q1BD78</accession>
<dbReference type="PANTHER" id="PTHR23320:SF130">
    <property type="entry name" value="TRANSMEMBRANE PROTEIN 212"/>
    <property type="match status" value="1"/>
</dbReference>
<keyword evidence="3" id="KW-1185">Reference proteome</keyword>
<feature type="transmembrane region" description="Helical" evidence="1">
    <location>
        <begin position="59"/>
        <end position="77"/>
    </location>
</feature>
<evidence type="ECO:0000313" key="2">
    <source>
        <dbReference type="EMBL" id="KAJ8023421.1"/>
    </source>
</evidence>
<name>A0A9Q1BD78_HOLLE</name>
<keyword evidence="1" id="KW-0472">Membrane</keyword>
<keyword evidence="1" id="KW-1133">Transmembrane helix</keyword>
<feature type="transmembrane region" description="Helical" evidence="1">
    <location>
        <begin position="33"/>
        <end position="53"/>
    </location>
</feature>
<gene>
    <name evidence="2" type="ORF">HOLleu_35865</name>
</gene>
<reference evidence="2" key="1">
    <citation type="submission" date="2021-10" db="EMBL/GenBank/DDBJ databases">
        <title>Tropical sea cucumber genome reveals ecological adaptation and Cuvierian tubules defense mechanism.</title>
        <authorList>
            <person name="Chen T."/>
        </authorList>
    </citation>
    <scope>NUCLEOTIDE SEQUENCE</scope>
    <source>
        <strain evidence="2">Nanhai2018</strain>
        <tissue evidence="2">Muscle</tissue>
    </source>
</reference>
<proteinExistence type="predicted"/>
<dbReference type="EMBL" id="JAIZAY010000019">
    <property type="protein sequence ID" value="KAJ8023421.1"/>
    <property type="molecule type" value="Genomic_DNA"/>
</dbReference>
<sequence>MQPTMQQHSCRTDQEPGDLWGANARILTGAFQIIFGTLEVILGIIILVELPIVLSDYGLGIFCGVFAITAGCLALFSKRSKGLIVAYMVLSIIAAALGFMCILFRIANFASKFVVISSLVVLFQAIVSIIGASFTCGALSNTKAPDAVQVVQQYPRQPSAPPMTDPPPPYTEVTPYVATTQFTYDQSLPPFVLDTK</sequence>
<dbReference type="InterPro" id="IPR030417">
    <property type="entry name" value="MS4A"/>
</dbReference>
<organism evidence="2 3">
    <name type="scientific">Holothuria leucospilota</name>
    <name type="common">Black long sea cucumber</name>
    <name type="synonym">Mertensiothuria leucospilota</name>
    <dbReference type="NCBI Taxonomy" id="206669"/>
    <lineage>
        <taxon>Eukaryota</taxon>
        <taxon>Metazoa</taxon>
        <taxon>Echinodermata</taxon>
        <taxon>Eleutherozoa</taxon>
        <taxon>Echinozoa</taxon>
        <taxon>Holothuroidea</taxon>
        <taxon>Aspidochirotacea</taxon>
        <taxon>Aspidochirotida</taxon>
        <taxon>Holothuriidae</taxon>
        <taxon>Holothuria</taxon>
    </lineage>
</organism>
<dbReference type="PANTHER" id="PTHR23320">
    <property type="entry name" value="MEMBRANE-SPANNING 4-DOMAINS SUBFAMILY A MS4A -RELATED"/>
    <property type="match status" value="1"/>
</dbReference>